<feature type="region of interest" description="Disordered" evidence="1">
    <location>
        <begin position="1069"/>
        <end position="1092"/>
    </location>
</feature>
<feature type="compositionally biased region" description="Basic and acidic residues" evidence="1">
    <location>
        <begin position="891"/>
        <end position="904"/>
    </location>
</feature>
<keyword evidence="2" id="KW-1133">Transmembrane helix</keyword>
<evidence type="ECO:0000256" key="2">
    <source>
        <dbReference type="SAM" id="Phobius"/>
    </source>
</evidence>
<feature type="region of interest" description="Disordered" evidence="1">
    <location>
        <begin position="1015"/>
        <end position="1056"/>
    </location>
</feature>
<feature type="compositionally biased region" description="Pro residues" evidence="1">
    <location>
        <begin position="591"/>
        <end position="613"/>
    </location>
</feature>
<dbReference type="EMBL" id="AFRT01000517">
    <property type="protein sequence ID" value="ELU43672.1"/>
    <property type="molecule type" value="Genomic_DNA"/>
</dbReference>
<keyword evidence="5" id="KW-1185">Reference proteome</keyword>
<proteinExistence type="predicted"/>
<evidence type="ECO:0000256" key="1">
    <source>
        <dbReference type="SAM" id="MobiDB-lite"/>
    </source>
</evidence>
<gene>
    <name evidence="4" type="ORF">AG1IA_02300</name>
</gene>
<sequence length="1326" mass="148816">MARLKGSLSKLILGLILLNCVYCRRINTTIYDTNSDHITYSPEGNFCVRWSNYVFWRSCDRWVKPWESVVYRSQGKLAALHRSLDHEQIRMNIDFQGSAIWLYGPPRSQLQAIPMDYKICLYEIRSMASDAVCFRVDVAEAYSFADSFDTPVVIFAKGGLKNCEHRIVVSVGDPVDEVDRYRGIQFSHAVYATERPTPCIPYFRPTEEDNWRFREVAMHDTHPLLSYWPKSPVSSSWWPWESSELSGWFNKKYRAEDGSWVSWHELRSRGESDLGEWGLDATVTAGVVAIYGIPKARITDINSLINICVRIDSGSCEHVDVQHAYLNTEHHQEAILLWRNQALDSYRQTRVSIRLIKTSDSNLKVFPFKALHYWEQQEYSSPDPPVGRLENVAVAHDDRAIAYHPGSRCVKHFAWWCTGWFDPWRWREDGPSGSVLTYRRSAVYVYGAPKSFMKDGFAPQHVCLNDICHVVDLEQAYLNALEAPFESTSTRSFESLDSVSNATVLSPIHPELDPVLIWSMTGLDDMAQHSLRLALAALPSGDDTEMTIAKVVYTKVIYESGKSRPDTPVPQPDNTDGGPIYPPHAVKWAPRPLPSPPSSPPPSLPLPPAPPPRQRPRGETSIWPFIIWPSFGMFAFLSLLLCCLPCNESPERRRIRPESPPPPYVPPARPRPPSQKPEAYSVQPGPREPQKPTPPVYYTHSSTVRSGPSSTRADPGVPEFSRAVRKSNPGTSEPQQVLPSPGPSTKLRMPNPLILVKDQNNAGPCPGSNVAPQKPEYTENAQTQPMAPPSQKSSDSPTSTSNQVKNIASPIPGYDSSCTIPKAPSYPAPRLVPERASSASYSIASSSRVPPNDATRQPPRTTLPNPRAPLNTHHAISTTVTNSSPWVASKIDSRVRRTERDISHRATPLNTDIDPQVIPNRSRRSRAQETRGQSTSDMHRPKPQTPVPQARAYTHTPALAQWIESQGYRIDRLMDATPRNAHVVSGPYTRARRNQGLPRNAMPPFNTAVQGISEPGPGNTNWHTQRSVAEQSGRAPVTSNVPADREFTHRNRREQGWGELEGNQRAIPIRNHTNESKRKQETKSAVQETARETRAQGVTEITGDQIGPEAAKDSAESKQLIVHRSFDHELASVIIGFEGSKTSIVGSNDDPEDETNLGGYQRVQSLIRYRAVQSLACIEAAGYRSRVWLMTRLFLASLHPSKKDHWCSRQVVVRGVRPLFLRPLGAMLSCRPRALSYLPLYLHQGRSRDSVPPRISQCHNPISHMRAQIIHSTLLSRYLEGFFRDFIPLSGHRRHHHCTIPPGWFRLFMVIIAMSALAALITAISE</sequence>
<dbReference type="PRINTS" id="PR01217">
    <property type="entry name" value="PRICHEXTENSN"/>
</dbReference>
<evidence type="ECO:0000256" key="3">
    <source>
        <dbReference type="SAM" id="SignalP"/>
    </source>
</evidence>
<reference evidence="4 5" key="1">
    <citation type="journal article" date="2013" name="Nat. Commun.">
        <title>The evolution and pathogenic mechanisms of the rice sheath blight pathogen.</title>
        <authorList>
            <person name="Zheng A."/>
            <person name="Lin R."/>
            <person name="Xu L."/>
            <person name="Qin P."/>
            <person name="Tang C."/>
            <person name="Ai P."/>
            <person name="Zhang D."/>
            <person name="Liu Y."/>
            <person name="Sun Z."/>
            <person name="Feng H."/>
            <person name="Wang Y."/>
            <person name="Chen Y."/>
            <person name="Liang X."/>
            <person name="Fu R."/>
            <person name="Li Q."/>
            <person name="Zhang J."/>
            <person name="Yu X."/>
            <person name="Xie Z."/>
            <person name="Ding L."/>
            <person name="Guan P."/>
            <person name="Tang J."/>
            <person name="Liang Y."/>
            <person name="Wang S."/>
            <person name="Deng Q."/>
            <person name="Li S."/>
            <person name="Zhu J."/>
            <person name="Wang L."/>
            <person name="Liu H."/>
            <person name="Li P."/>
        </authorList>
    </citation>
    <scope>NUCLEOTIDE SEQUENCE [LARGE SCALE GENOMIC DNA]</scope>
    <source>
        <strain evidence="5">AG-1 IA</strain>
    </source>
</reference>
<dbReference type="OrthoDB" id="3251847at2759"/>
<keyword evidence="2" id="KW-0472">Membrane</keyword>
<feature type="compositionally biased region" description="Polar residues" evidence="1">
    <location>
        <begin position="728"/>
        <end position="738"/>
    </location>
</feature>
<feature type="region of interest" description="Disordered" evidence="1">
    <location>
        <begin position="650"/>
        <end position="948"/>
    </location>
</feature>
<dbReference type="Proteomes" id="UP000011668">
    <property type="component" value="Unassembled WGS sequence"/>
</dbReference>
<dbReference type="HOGENOM" id="CLU_259449_0_0_1"/>
<feature type="compositionally biased region" description="Basic and acidic residues" evidence="1">
    <location>
        <begin position="1072"/>
        <end position="1082"/>
    </location>
</feature>
<feature type="compositionally biased region" description="Polar residues" evidence="1">
    <location>
        <begin position="699"/>
        <end position="712"/>
    </location>
</feature>
<feature type="compositionally biased region" description="Pro residues" evidence="1">
    <location>
        <begin position="658"/>
        <end position="675"/>
    </location>
</feature>
<keyword evidence="3" id="KW-0732">Signal</keyword>
<protein>
    <submittedName>
        <fullName evidence="4">Uncharacterized protein</fullName>
    </submittedName>
</protein>
<feature type="signal peptide" evidence="3">
    <location>
        <begin position="1"/>
        <end position="23"/>
    </location>
</feature>
<name>L8X3H4_THACA</name>
<evidence type="ECO:0000313" key="4">
    <source>
        <dbReference type="EMBL" id="ELU43672.1"/>
    </source>
</evidence>
<feature type="compositionally biased region" description="Polar residues" evidence="1">
    <location>
        <begin position="874"/>
        <end position="886"/>
    </location>
</feature>
<accession>L8X3H4</accession>
<feature type="compositionally biased region" description="Polar residues" evidence="1">
    <location>
        <begin position="1018"/>
        <end position="1030"/>
    </location>
</feature>
<keyword evidence="2" id="KW-0812">Transmembrane</keyword>
<feature type="compositionally biased region" description="Low complexity" evidence="1">
    <location>
        <begin position="836"/>
        <end position="847"/>
    </location>
</feature>
<feature type="compositionally biased region" description="Polar residues" evidence="1">
    <location>
        <begin position="854"/>
        <end position="864"/>
    </location>
</feature>
<feature type="compositionally biased region" description="Basic and acidic residues" evidence="1">
    <location>
        <begin position="1043"/>
        <end position="1056"/>
    </location>
</feature>
<evidence type="ECO:0000313" key="5">
    <source>
        <dbReference type="Proteomes" id="UP000011668"/>
    </source>
</evidence>
<feature type="region of interest" description="Disordered" evidence="1">
    <location>
        <begin position="562"/>
        <end position="617"/>
    </location>
</feature>
<feature type="compositionally biased region" description="Low complexity" evidence="1">
    <location>
        <begin position="789"/>
        <end position="801"/>
    </location>
</feature>
<feature type="chain" id="PRO_5003997132" evidence="3">
    <location>
        <begin position="24"/>
        <end position="1326"/>
    </location>
</feature>
<dbReference type="STRING" id="983506.L8X3H4"/>
<organism evidence="4 5">
    <name type="scientific">Thanatephorus cucumeris (strain AG1-IA)</name>
    <name type="common">Rice sheath blight fungus</name>
    <name type="synonym">Rhizoctonia solani</name>
    <dbReference type="NCBI Taxonomy" id="983506"/>
    <lineage>
        <taxon>Eukaryota</taxon>
        <taxon>Fungi</taxon>
        <taxon>Dikarya</taxon>
        <taxon>Basidiomycota</taxon>
        <taxon>Agaricomycotina</taxon>
        <taxon>Agaricomycetes</taxon>
        <taxon>Cantharellales</taxon>
        <taxon>Ceratobasidiaceae</taxon>
        <taxon>Rhizoctonia</taxon>
        <taxon>Rhizoctonia solani AG-1</taxon>
    </lineage>
</organism>
<feature type="transmembrane region" description="Helical" evidence="2">
    <location>
        <begin position="1303"/>
        <end position="1324"/>
    </location>
</feature>
<comment type="caution">
    <text evidence="4">The sequence shown here is derived from an EMBL/GenBank/DDBJ whole genome shotgun (WGS) entry which is preliminary data.</text>
</comment>